<sequence>MAGEVSKQDQALTRGARLVSEARSDLDQQLSALRGQLSGIGSAWVGSGSTAFQNVMTRWDEDTRRIINALNEFEANLQASESTYNSSDDTQASSFSRLAGRLG</sequence>
<evidence type="ECO:0000313" key="4">
    <source>
        <dbReference type="Proteomes" id="UP000800981"/>
    </source>
</evidence>
<comment type="caution">
    <text evidence="3">The sequence shown here is derived from an EMBL/GenBank/DDBJ whole genome shotgun (WGS) entry which is preliminary data.</text>
</comment>
<feature type="region of interest" description="Disordered" evidence="2">
    <location>
        <begin position="80"/>
        <end position="103"/>
    </location>
</feature>
<reference evidence="3 4" key="1">
    <citation type="submission" date="2020-03" db="EMBL/GenBank/DDBJ databases">
        <title>Two novel Motilibacter sp.</title>
        <authorList>
            <person name="Liu S."/>
        </authorList>
    </citation>
    <scope>NUCLEOTIDE SEQUENCE [LARGE SCALE GENOMIC DNA]</scope>
    <source>
        <strain evidence="3 4">E257</strain>
    </source>
</reference>
<name>A0ABX0GYG0_9ACTN</name>
<organism evidence="3 4">
    <name type="scientific">Motilibacter deserti</name>
    <dbReference type="NCBI Taxonomy" id="2714956"/>
    <lineage>
        <taxon>Bacteria</taxon>
        <taxon>Bacillati</taxon>
        <taxon>Actinomycetota</taxon>
        <taxon>Actinomycetes</taxon>
        <taxon>Motilibacterales</taxon>
        <taxon>Motilibacteraceae</taxon>
        <taxon>Motilibacter</taxon>
    </lineage>
</organism>
<evidence type="ECO:0000256" key="2">
    <source>
        <dbReference type="SAM" id="MobiDB-lite"/>
    </source>
</evidence>
<gene>
    <name evidence="3" type="ORF">G9H71_13580</name>
</gene>
<dbReference type="Proteomes" id="UP000800981">
    <property type="component" value="Unassembled WGS sequence"/>
</dbReference>
<dbReference type="InterPro" id="IPR010310">
    <property type="entry name" value="T7SS_ESAT-6-like"/>
</dbReference>
<feature type="compositionally biased region" description="Polar residues" evidence="2">
    <location>
        <begin position="80"/>
        <end position="96"/>
    </location>
</feature>
<dbReference type="InterPro" id="IPR036689">
    <property type="entry name" value="ESAT-6-like_sf"/>
</dbReference>
<dbReference type="SUPFAM" id="SSF140453">
    <property type="entry name" value="EsxAB dimer-like"/>
    <property type="match status" value="1"/>
</dbReference>
<comment type="similarity">
    <text evidence="1">Belongs to the WXG100 family.</text>
</comment>
<protein>
    <recommendedName>
        <fullName evidence="1">ESAT-6-like protein</fullName>
    </recommendedName>
</protein>
<proteinExistence type="inferred from homology"/>
<evidence type="ECO:0000313" key="3">
    <source>
        <dbReference type="EMBL" id="NHC14814.1"/>
    </source>
</evidence>
<dbReference type="RefSeq" id="WP_166282715.1">
    <property type="nucleotide sequence ID" value="NZ_JAANNP010000011.1"/>
</dbReference>
<dbReference type="Pfam" id="PF06013">
    <property type="entry name" value="WXG100"/>
    <property type="match status" value="1"/>
</dbReference>
<dbReference type="EMBL" id="JAANNP010000011">
    <property type="protein sequence ID" value="NHC14814.1"/>
    <property type="molecule type" value="Genomic_DNA"/>
</dbReference>
<accession>A0ABX0GYG0</accession>
<dbReference type="NCBIfam" id="TIGR03930">
    <property type="entry name" value="WXG100_ESAT6"/>
    <property type="match status" value="1"/>
</dbReference>
<evidence type="ECO:0000256" key="1">
    <source>
        <dbReference type="RuleBase" id="RU362001"/>
    </source>
</evidence>
<keyword evidence="4" id="KW-1185">Reference proteome</keyword>
<dbReference type="Gene3D" id="1.10.287.1060">
    <property type="entry name" value="ESAT-6-like"/>
    <property type="match status" value="1"/>
</dbReference>